<feature type="compositionally biased region" description="Basic and acidic residues" evidence="4">
    <location>
        <begin position="1251"/>
        <end position="1266"/>
    </location>
</feature>
<evidence type="ECO:0000313" key="6">
    <source>
        <dbReference type="Proteomes" id="UP001176961"/>
    </source>
</evidence>
<protein>
    <submittedName>
        <fullName evidence="5">Uncharacterized protein</fullName>
    </submittedName>
</protein>
<feature type="region of interest" description="Disordered" evidence="4">
    <location>
        <begin position="1"/>
        <end position="32"/>
    </location>
</feature>
<evidence type="ECO:0000256" key="3">
    <source>
        <dbReference type="ARBA" id="ARBA00023242"/>
    </source>
</evidence>
<feature type="compositionally biased region" description="Basic residues" evidence="4">
    <location>
        <begin position="342"/>
        <end position="352"/>
    </location>
</feature>
<feature type="region of interest" description="Disordered" evidence="4">
    <location>
        <begin position="339"/>
        <end position="378"/>
    </location>
</feature>
<feature type="compositionally biased region" description="Acidic residues" evidence="4">
    <location>
        <begin position="134"/>
        <end position="158"/>
    </location>
</feature>
<dbReference type="Proteomes" id="UP001176961">
    <property type="component" value="Unassembled WGS sequence"/>
</dbReference>
<accession>A0AA36H5P0</accession>
<keyword evidence="6" id="KW-1185">Reference proteome</keyword>
<feature type="compositionally biased region" description="Polar residues" evidence="4">
    <location>
        <begin position="1144"/>
        <end position="1153"/>
    </location>
</feature>
<keyword evidence="3" id="KW-0539">Nucleus</keyword>
<feature type="region of interest" description="Disordered" evidence="4">
    <location>
        <begin position="134"/>
        <end position="180"/>
    </location>
</feature>
<evidence type="ECO:0000256" key="4">
    <source>
        <dbReference type="SAM" id="MobiDB-lite"/>
    </source>
</evidence>
<feature type="region of interest" description="Disordered" evidence="4">
    <location>
        <begin position="859"/>
        <end position="970"/>
    </location>
</feature>
<organism evidence="5 6">
    <name type="scientific">Cylicocyclus nassatus</name>
    <name type="common">Nematode worm</name>
    <dbReference type="NCBI Taxonomy" id="53992"/>
    <lineage>
        <taxon>Eukaryota</taxon>
        <taxon>Metazoa</taxon>
        <taxon>Ecdysozoa</taxon>
        <taxon>Nematoda</taxon>
        <taxon>Chromadorea</taxon>
        <taxon>Rhabditida</taxon>
        <taxon>Rhabditina</taxon>
        <taxon>Rhabditomorpha</taxon>
        <taxon>Strongyloidea</taxon>
        <taxon>Strongylidae</taxon>
        <taxon>Cylicocyclus</taxon>
    </lineage>
</organism>
<dbReference type="PANTHER" id="PTHR16088:SF3">
    <property type="entry name" value="GON-4-LIKE PROTEIN"/>
    <property type="match status" value="1"/>
</dbReference>
<feature type="region of interest" description="Disordered" evidence="4">
    <location>
        <begin position="1248"/>
        <end position="1272"/>
    </location>
</feature>
<feature type="compositionally biased region" description="Basic residues" evidence="4">
    <location>
        <begin position="910"/>
        <end position="920"/>
    </location>
</feature>
<dbReference type="EMBL" id="CATQJL010000305">
    <property type="protein sequence ID" value="CAJ0604606.1"/>
    <property type="molecule type" value="Genomic_DNA"/>
</dbReference>
<name>A0AA36H5P0_CYLNA</name>
<gene>
    <name evidence="5" type="ORF">CYNAS_LOCUS16589</name>
</gene>
<dbReference type="GO" id="GO:0006355">
    <property type="term" value="P:regulation of DNA-templated transcription"/>
    <property type="evidence" value="ECO:0007669"/>
    <property type="project" value="TreeGrafter"/>
</dbReference>
<feature type="compositionally biased region" description="Polar residues" evidence="4">
    <location>
        <begin position="927"/>
        <end position="938"/>
    </location>
</feature>
<proteinExistence type="predicted"/>
<dbReference type="GO" id="GO:0005634">
    <property type="term" value="C:nucleus"/>
    <property type="evidence" value="ECO:0007669"/>
    <property type="project" value="TreeGrafter"/>
</dbReference>
<evidence type="ECO:0000313" key="5">
    <source>
        <dbReference type="EMBL" id="CAJ0604606.1"/>
    </source>
</evidence>
<dbReference type="PANTHER" id="PTHR16088">
    <property type="entry name" value="YY1 ASSOCIATED PROTEIN-RELATED"/>
    <property type="match status" value="1"/>
</dbReference>
<feature type="region of interest" description="Disordered" evidence="4">
    <location>
        <begin position="1144"/>
        <end position="1177"/>
    </location>
</feature>
<sequence length="1587" mass="179003">MSDPCSSNSSAQQCSEQPSTSKIAESIGSSTLEPCTQVDMEGEEDIVDLCRQLDTQLEEKAKMHNLNALNVKSILHRLIRDPHVLSTLMGIKGDTDDIPTVKVTRSKVKHSETAKVELKPVQPPLTFLDVQFENEDEDEDYRPEEVQSDESEDEEETNDTSTRDAEQVVHSHSQMLEGDVEETSEVVGETLMISNDVNNDNELSPYQLRSRVPHIEENCDFESLDSGFMHESFETFTDYHGQEMLTFVENPDYLSFLQGIQSSTPAHEVESVAVDEDDPDDEEYNVLMELDRLKEFEKDKDELRMDKFTEIPMREVEGLFLDLIGDDVETIRPELISLKTQTPKKKRTKKRRSDGEHKNSAEQANVPLPVDEPPPDGSYSCSLISGEPVTFKPEELAQLRIQLEQHVQLLTQSVVMCFHDERLLHVKNEYQLMINSLDNYFYEGGESSLFNIYNLAGAIESCHDIMAITKVETEQVKWDPNPFGWSPRPEAALVLGRSRAIIYPDLIPGVQPDLFDCPHQFFTPGEDLLLAHALIQFRHIPQSTGHDPFGRLYWVQKMLLPCKTISQIRAHIRLARNHTEGQVNNRNPIYQIIVQALNGVCHLRFPFERPVARYDTLQMWPDEERPIWFNKFLKHFTTIGPTLIVPCVHGSKQASPSNATYEITNPIVIEVVAKPEKRPSVAISSSSVFYEIDVVFHQSEESEETGVHARPYSYVYESSQLSVRNPQEEHESFIAQSDTSNSSRHYVAQGDAEIFNLLRPTIKEDPEEVDLPQPTGSPIADSMEIEIPQQGEVFLDSPSCNRVLNLSHTEELAASNLPDVCGIETEYSIEPQKNSETLKSLKCPESLQLPKSEFSVEELEEGEIVSAENSREASDVRKEGRDAKNIGRERCSRLQTKFPATLNENGSKASTRKSTRRNTSRIHENTSEGAVSTHGRSSTKPDKHDSRSQRRRKSSDCDWVPEKVHAQKRMKKEAYGIRKESLRRPSNRTQHREGFTSLKASSSIEKAIHRNSARKVTKKTRQPSPTACSSLDTELVAHERKAQVFKLIKSKVDAVIRLTANLSGTSFTPLEHALMTTTHDLESSLPSQFCRLHTPDREVEPASIARITHDCDVDDRSLQPLEISRGESVGADYSCTIPRTPTFGTPSNLSPLTSDHLGASRSQSPISDFGIPATPRDDALTRSPTLLRAPSAISRALFAKVEIKNSAEVKRNSAASSGFSTSWKSTWACENNDSTFFGESVESRPLSALDDAAHSASEDVSRSKEMDDLDASGRTRMKRRTRTEKERMGLERMQNFHHRARQMQNLARKIVDDVRQRTFMHQDIWRTVEKIVLGDDNLEAQFDRLKAALLPKHADVLALLSLLTDDSILPPELLTSPLRRGYHGALQMLLAIEAYCNGTRSRSSNTRSLLKTIGTMGQALSESDFCDRLSDLLSNERPLWNYIRQWLPLPYEESVTPADFEFIDLRKRTEAEPAQDDGAECIDDLNAVLGTLPPRKGGLLQVAGGQLNYLQNGSYVPVLVTKENEELGENKEPQEPLWTKEVDIMILKTYNSIDGNSEDVVKELAQKISYSPENIAKRLNFLLSLFQ</sequence>
<dbReference type="GO" id="GO:0003712">
    <property type="term" value="F:transcription coregulator activity"/>
    <property type="evidence" value="ECO:0007669"/>
    <property type="project" value="TreeGrafter"/>
</dbReference>
<evidence type="ECO:0000256" key="1">
    <source>
        <dbReference type="ARBA" id="ARBA00023015"/>
    </source>
</evidence>
<keyword evidence="1" id="KW-0805">Transcription regulation</keyword>
<feature type="compositionally biased region" description="Basic and acidic residues" evidence="4">
    <location>
        <begin position="869"/>
        <end position="892"/>
    </location>
</feature>
<comment type="caution">
    <text evidence="5">The sequence shown here is derived from an EMBL/GenBank/DDBJ whole genome shotgun (WGS) entry which is preliminary data.</text>
</comment>
<evidence type="ECO:0000256" key="2">
    <source>
        <dbReference type="ARBA" id="ARBA00023163"/>
    </source>
</evidence>
<keyword evidence="2" id="KW-0804">Transcription</keyword>
<feature type="compositionally biased region" description="Basic and acidic residues" evidence="4">
    <location>
        <begin position="939"/>
        <end position="965"/>
    </location>
</feature>
<dbReference type="InterPro" id="IPR052435">
    <property type="entry name" value="YY1-Transcr_Regul"/>
</dbReference>
<reference evidence="5" key="1">
    <citation type="submission" date="2023-07" db="EMBL/GenBank/DDBJ databases">
        <authorList>
            <consortium name="CYATHOMIX"/>
        </authorList>
    </citation>
    <scope>NUCLEOTIDE SEQUENCE</scope>
    <source>
        <strain evidence="5">N/A</strain>
    </source>
</reference>